<evidence type="ECO:0000256" key="2">
    <source>
        <dbReference type="ARBA" id="ARBA00022723"/>
    </source>
</evidence>
<dbReference type="Pfam" id="PF00881">
    <property type="entry name" value="Nitroreductase"/>
    <property type="match status" value="1"/>
</dbReference>
<dbReference type="eggNOG" id="COG1148">
    <property type="taxonomic scope" value="Bacteria"/>
</dbReference>
<dbReference type="PROSITE" id="PS51379">
    <property type="entry name" value="4FE4S_FER_2"/>
    <property type="match status" value="2"/>
</dbReference>
<dbReference type="GO" id="GO:0046872">
    <property type="term" value="F:metal ion binding"/>
    <property type="evidence" value="ECO:0007669"/>
    <property type="project" value="UniProtKB-KW"/>
</dbReference>
<dbReference type="SUPFAM" id="SSF54862">
    <property type="entry name" value="4Fe-4S ferredoxins"/>
    <property type="match status" value="1"/>
</dbReference>
<keyword evidence="2" id="KW-0479">Metal-binding</keyword>
<evidence type="ECO:0000256" key="3">
    <source>
        <dbReference type="ARBA" id="ARBA00023002"/>
    </source>
</evidence>
<evidence type="ECO:0000313" key="8">
    <source>
        <dbReference type="Proteomes" id="UP000004662"/>
    </source>
</evidence>
<dbReference type="Pfam" id="PF13237">
    <property type="entry name" value="Fer4_10"/>
    <property type="match status" value="1"/>
</dbReference>
<keyword evidence="4" id="KW-0408">Iron</keyword>
<evidence type="ECO:0000256" key="4">
    <source>
        <dbReference type="ARBA" id="ARBA00023004"/>
    </source>
</evidence>
<dbReference type="SUPFAM" id="SSF55469">
    <property type="entry name" value="FMN-dependent nitroreductase-like"/>
    <property type="match status" value="1"/>
</dbReference>
<dbReference type="PROSITE" id="PS00198">
    <property type="entry name" value="4FE4S_FER_1"/>
    <property type="match status" value="1"/>
</dbReference>
<protein>
    <submittedName>
        <fullName evidence="7">Nitroreductase</fullName>
    </submittedName>
</protein>
<evidence type="ECO:0000256" key="1">
    <source>
        <dbReference type="ARBA" id="ARBA00007118"/>
    </source>
</evidence>
<dbReference type="Gene3D" id="3.40.109.10">
    <property type="entry name" value="NADH Oxidase"/>
    <property type="match status" value="1"/>
</dbReference>
<keyword evidence="3" id="KW-0560">Oxidoreductase</keyword>
<dbReference type="eggNOG" id="COG0778">
    <property type="taxonomic scope" value="Bacteria"/>
</dbReference>
<dbReference type="OrthoDB" id="368873at2"/>
<reference evidence="8" key="1">
    <citation type="journal article" date="2015" name="Genome Announc.">
        <title>High-Quality Draft Genome Sequence of Desulfovibrio carbinoliphilus FW-101-2B, an Organic Acid-Oxidizing Sulfate-Reducing Bacterium Isolated from Uranium(VI)-Contaminated Groundwater.</title>
        <authorList>
            <person name="Ramsay B.D."/>
            <person name="Hwang C."/>
            <person name="Woo H.L."/>
            <person name="Carroll S.L."/>
            <person name="Lucas S."/>
            <person name="Han J."/>
            <person name="Lapidus A.L."/>
            <person name="Cheng J.F."/>
            <person name="Goodwin L.A."/>
            <person name="Pitluck S."/>
            <person name="Peters L."/>
            <person name="Chertkov O."/>
            <person name="Held B."/>
            <person name="Detter J.C."/>
            <person name="Han C.S."/>
            <person name="Tapia R."/>
            <person name="Land M.L."/>
            <person name="Hauser L.J."/>
            <person name="Kyrpides N.C."/>
            <person name="Ivanova N.N."/>
            <person name="Mikhailova N."/>
            <person name="Pagani I."/>
            <person name="Woyke T."/>
            <person name="Arkin A.P."/>
            <person name="Dehal P."/>
            <person name="Chivian D."/>
            <person name="Criddle C.S."/>
            <person name="Wu W."/>
            <person name="Chakraborty R."/>
            <person name="Hazen T.C."/>
            <person name="Fields M.W."/>
        </authorList>
    </citation>
    <scope>NUCLEOTIDE SEQUENCE [LARGE SCALE GENOMIC DNA]</scope>
    <source>
        <strain evidence="8">FW-101-2B</strain>
    </source>
</reference>
<dbReference type="InterPro" id="IPR000415">
    <property type="entry name" value="Nitroreductase-like"/>
</dbReference>
<dbReference type="InterPro" id="IPR029479">
    <property type="entry name" value="Nitroreductase"/>
</dbReference>
<dbReference type="AlphaFoldDB" id="G7QDD2"/>
<dbReference type="PANTHER" id="PTHR43673">
    <property type="entry name" value="NAD(P)H NITROREDUCTASE YDGI-RELATED"/>
    <property type="match status" value="1"/>
</dbReference>
<dbReference type="CDD" id="cd02143">
    <property type="entry name" value="nitroreductase_FeS-like"/>
    <property type="match status" value="1"/>
</dbReference>
<feature type="domain" description="4Fe-4S ferredoxin-type" evidence="6">
    <location>
        <begin position="33"/>
        <end position="62"/>
    </location>
</feature>
<dbReference type="InterPro" id="IPR017900">
    <property type="entry name" value="4Fe4S_Fe_S_CS"/>
</dbReference>
<sequence>MDLIEVDWERCKKDGLCVAECPSGALAADAEGGPVAADPAVCNACGHCVAVCPHDAIVNSRVAAVGGDVSPNVRAWPAPEVVDGFLRGRRSIRAYKDKPVSREMLAELIDVARFAPTASNAQEVRWIVVPDKDKVATLAGLTAAWFAGNGQRKQYSAMWDQGRDYFLRGAPALAVTYTHDAAPFGAADCGIALTFLELAAVSRGLGTCWAGLLTYAANGDPAVRQALGVPDGHTVHGGLMLGYPKTRFMGVPPRNPAVIHWV</sequence>
<dbReference type="GO" id="GO:0016491">
    <property type="term" value="F:oxidoreductase activity"/>
    <property type="evidence" value="ECO:0007669"/>
    <property type="project" value="UniProtKB-KW"/>
</dbReference>
<dbReference type="GO" id="GO:0051536">
    <property type="term" value="F:iron-sulfur cluster binding"/>
    <property type="evidence" value="ECO:0007669"/>
    <property type="project" value="UniProtKB-KW"/>
</dbReference>
<evidence type="ECO:0000256" key="5">
    <source>
        <dbReference type="ARBA" id="ARBA00023014"/>
    </source>
</evidence>
<organism evidence="7 8">
    <name type="scientific">Solidesulfovibrio carbinoliphilus subsp. oakridgensis</name>
    <dbReference type="NCBI Taxonomy" id="694327"/>
    <lineage>
        <taxon>Bacteria</taxon>
        <taxon>Pseudomonadati</taxon>
        <taxon>Thermodesulfobacteriota</taxon>
        <taxon>Desulfovibrionia</taxon>
        <taxon>Desulfovibrionales</taxon>
        <taxon>Desulfovibrionaceae</taxon>
        <taxon>Solidesulfovibrio</taxon>
    </lineage>
</organism>
<dbReference type="Proteomes" id="UP000004662">
    <property type="component" value="Chromosome"/>
</dbReference>
<name>G7QDD2_9BACT</name>
<keyword evidence="8" id="KW-1185">Reference proteome</keyword>
<dbReference type="PANTHER" id="PTHR43673:SF10">
    <property type="entry name" value="NADH DEHYDROGENASE_NAD(P)H NITROREDUCTASE XCC3605-RELATED"/>
    <property type="match status" value="1"/>
</dbReference>
<proteinExistence type="inferred from homology"/>
<dbReference type="EMBL" id="CM001368">
    <property type="protein sequence ID" value="EHJ46438.1"/>
    <property type="molecule type" value="Genomic_DNA"/>
</dbReference>
<dbReference type="Gene3D" id="3.30.70.20">
    <property type="match status" value="1"/>
</dbReference>
<gene>
    <name evidence="7" type="ORF">DFW101_0421</name>
</gene>
<dbReference type="HOGENOM" id="CLU_070764_2_0_7"/>
<feature type="domain" description="4Fe-4S ferredoxin-type" evidence="6">
    <location>
        <begin position="2"/>
        <end position="31"/>
    </location>
</feature>
<accession>G7QDD2</accession>
<comment type="similarity">
    <text evidence="1">Belongs to the nitroreductase family.</text>
</comment>
<evidence type="ECO:0000313" key="7">
    <source>
        <dbReference type="EMBL" id="EHJ46438.1"/>
    </source>
</evidence>
<evidence type="ECO:0000259" key="6">
    <source>
        <dbReference type="PROSITE" id="PS51379"/>
    </source>
</evidence>
<dbReference type="STRING" id="694327.DFW101_0421"/>
<dbReference type="InterPro" id="IPR017896">
    <property type="entry name" value="4Fe4S_Fe-S-bd"/>
</dbReference>
<dbReference type="RefSeq" id="WP_009179883.1">
    <property type="nucleotide sequence ID" value="NZ_CM001368.1"/>
</dbReference>
<keyword evidence="5" id="KW-0411">Iron-sulfur</keyword>